<evidence type="ECO:0000313" key="3">
    <source>
        <dbReference type="Proteomes" id="UP000006701"/>
    </source>
</evidence>
<name>A1CC92_ASPCL</name>
<dbReference type="RefSeq" id="XP_001273575.1">
    <property type="nucleotide sequence ID" value="XM_001273574.1"/>
</dbReference>
<dbReference type="OMA" id="LHRFFIP"/>
<dbReference type="GeneID" id="4705765"/>
<sequence>MPRWLIQHSPNTLTPEEKATLASEITKIYTRVGLPAFYVQVHYVEMPPSTAFIGGEPHPNFVALTIFHLARTMTSEEQVQRFLSRVDAVLTPAFEPKGIDWEYFITETPRHLWKINGLVPPPAGSEEEKVWAEENRAVKL</sequence>
<accession>A1CC92</accession>
<dbReference type="SUPFAM" id="SSF55331">
    <property type="entry name" value="Tautomerase/MIF"/>
    <property type="match status" value="1"/>
</dbReference>
<protein>
    <recommendedName>
        <fullName evidence="1">Tautomerase cis-CaaD-like domain-containing protein</fullName>
    </recommendedName>
</protein>
<dbReference type="InterPro" id="IPR014347">
    <property type="entry name" value="Tautomerase/MIF_sf"/>
</dbReference>
<dbReference type="EMBL" id="DS027050">
    <property type="protein sequence ID" value="EAW12149.1"/>
    <property type="molecule type" value="Genomic_DNA"/>
</dbReference>
<dbReference type="KEGG" id="act:ACLA_061100"/>
<feature type="domain" description="Tautomerase cis-CaaD-like" evidence="1">
    <location>
        <begin position="1"/>
        <end position="136"/>
    </location>
</feature>
<evidence type="ECO:0000259" key="1">
    <source>
        <dbReference type="Pfam" id="PF14832"/>
    </source>
</evidence>
<dbReference type="eggNOG" id="ENOG502SN9D">
    <property type="taxonomic scope" value="Eukaryota"/>
</dbReference>
<dbReference type="OrthoDB" id="2129288at2759"/>
<dbReference type="InterPro" id="IPR028116">
    <property type="entry name" value="Cis-CaaD-like"/>
</dbReference>
<evidence type="ECO:0000313" key="2">
    <source>
        <dbReference type="EMBL" id="EAW12149.1"/>
    </source>
</evidence>
<dbReference type="HOGENOM" id="CLU_113367_0_0_1"/>
<dbReference type="AlphaFoldDB" id="A1CC92"/>
<dbReference type="Gene3D" id="3.30.429.10">
    <property type="entry name" value="Macrophage Migration Inhibitory Factor"/>
    <property type="match status" value="1"/>
</dbReference>
<gene>
    <name evidence="2" type="ORF">ACLA_061100</name>
</gene>
<proteinExistence type="predicted"/>
<dbReference type="Pfam" id="PF14832">
    <property type="entry name" value="Tautomerase_3"/>
    <property type="match status" value="1"/>
</dbReference>
<reference evidence="2 3" key="1">
    <citation type="journal article" date="2008" name="PLoS Genet.">
        <title>Genomic islands in the pathogenic filamentous fungus Aspergillus fumigatus.</title>
        <authorList>
            <person name="Fedorova N.D."/>
            <person name="Khaldi N."/>
            <person name="Joardar V.S."/>
            <person name="Maiti R."/>
            <person name="Amedeo P."/>
            <person name="Anderson M.J."/>
            <person name="Crabtree J."/>
            <person name="Silva J.C."/>
            <person name="Badger J.H."/>
            <person name="Albarraq A."/>
            <person name="Angiuoli S."/>
            <person name="Bussey H."/>
            <person name="Bowyer P."/>
            <person name="Cotty P.J."/>
            <person name="Dyer P.S."/>
            <person name="Egan A."/>
            <person name="Galens K."/>
            <person name="Fraser-Liggett C.M."/>
            <person name="Haas B.J."/>
            <person name="Inman J.M."/>
            <person name="Kent R."/>
            <person name="Lemieux S."/>
            <person name="Malavazi I."/>
            <person name="Orvis J."/>
            <person name="Roemer T."/>
            <person name="Ronning C.M."/>
            <person name="Sundaram J.P."/>
            <person name="Sutton G."/>
            <person name="Turner G."/>
            <person name="Venter J.C."/>
            <person name="White O.R."/>
            <person name="Whitty B.R."/>
            <person name="Youngman P."/>
            <person name="Wolfe K.H."/>
            <person name="Goldman G.H."/>
            <person name="Wortman J.R."/>
            <person name="Jiang B."/>
            <person name="Denning D.W."/>
            <person name="Nierman W.C."/>
        </authorList>
    </citation>
    <scope>NUCLEOTIDE SEQUENCE [LARGE SCALE GENOMIC DNA]</scope>
    <source>
        <strain evidence="3">ATCC 1007 / CBS 513.65 / DSM 816 / NCTC 3887 / NRRL 1</strain>
    </source>
</reference>
<organism evidence="2 3">
    <name type="scientific">Aspergillus clavatus (strain ATCC 1007 / CBS 513.65 / DSM 816 / NCTC 3887 / NRRL 1 / QM 1276 / 107)</name>
    <dbReference type="NCBI Taxonomy" id="344612"/>
    <lineage>
        <taxon>Eukaryota</taxon>
        <taxon>Fungi</taxon>
        <taxon>Dikarya</taxon>
        <taxon>Ascomycota</taxon>
        <taxon>Pezizomycotina</taxon>
        <taxon>Eurotiomycetes</taxon>
        <taxon>Eurotiomycetidae</taxon>
        <taxon>Eurotiales</taxon>
        <taxon>Aspergillaceae</taxon>
        <taxon>Aspergillus</taxon>
        <taxon>Aspergillus subgen. Fumigati</taxon>
    </lineage>
</organism>
<keyword evidence="3" id="KW-1185">Reference proteome</keyword>
<dbReference type="VEuPathDB" id="FungiDB:ACLA_061100"/>
<dbReference type="Proteomes" id="UP000006701">
    <property type="component" value="Unassembled WGS sequence"/>
</dbReference>